<dbReference type="AlphaFoldDB" id="A0A143BI06"/>
<reference evidence="2 3" key="2">
    <citation type="journal article" date="2016" name="Environ. Microbiol. Rep.">
        <title>Metagenomic evidence for the presence of phototrophic Gemmatimonadetes bacteria in diverse environments.</title>
        <authorList>
            <person name="Zeng Y."/>
            <person name="Baumbach J."/>
            <person name="Barbosa E.G."/>
            <person name="Azevedo V."/>
            <person name="Zhang C."/>
            <person name="Koblizek M."/>
        </authorList>
    </citation>
    <scope>NUCLEOTIDE SEQUENCE [LARGE SCALE GENOMIC DNA]</scope>
    <source>
        <strain evidence="2 3">AP64</strain>
    </source>
</reference>
<dbReference type="GO" id="GO:0016117">
    <property type="term" value="P:carotenoid biosynthetic process"/>
    <property type="evidence" value="ECO:0007669"/>
    <property type="project" value="UniProtKB-ARBA"/>
</dbReference>
<dbReference type="InterPro" id="IPR008949">
    <property type="entry name" value="Isoprenoid_synthase_dom_sf"/>
</dbReference>
<dbReference type="GO" id="GO:0051996">
    <property type="term" value="F:squalene synthase [NAD(P)H] activity"/>
    <property type="evidence" value="ECO:0007669"/>
    <property type="project" value="InterPro"/>
</dbReference>
<gene>
    <name evidence="2" type="ORF">GEMMAAP_03045</name>
</gene>
<dbReference type="Pfam" id="PF00494">
    <property type="entry name" value="SQS_PSY"/>
    <property type="match status" value="1"/>
</dbReference>
<evidence type="ECO:0000313" key="3">
    <source>
        <dbReference type="Proteomes" id="UP000076404"/>
    </source>
</evidence>
<dbReference type="OrthoDB" id="9787280at2"/>
<evidence type="ECO:0000256" key="1">
    <source>
        <dbReference type="ARBA" id="ARBA00022679"/>
    </source>
</evidence>
<evidence type="ECO:0000313" key="2">
    <source>
        <dbReference type="EMBL" id="AMW04090.1"/>
    </source>
</evidence>
<accession>A0A143BI06</accession>
<dbReference type="SUPFAM" id="SSF48576">
    <property type="entry name" value="Terpenoid synthases"/>
    <property type="match status" value="1"/>
</dbReference>
<protein>
    <submittedName>
        <fullName evidence="2">Farnesyl-diphosphate farnesyltransferase</fullName>
    </submittedName>
</protein>
<dbReference type="InterPro" id="IPR019845">
    <property type="entry name" value="Squalene/phytoene_synthase_CS"/>
</dbReference>
<dbReference type="Proteomes" id="UP000076404">
    <property type="component" value="Chromosome"/>
</dbReference>
<dbReference type="PANTHER" id="PTHR11626:SF2">
    <property type="entry name" value="SQUALENE SYNTHASE"/>
    <property type="match status" value="1"/>
</dbReference>
<dbReference type="Gene3D" id="1.10.600.10">
    <property type="entry name" value="Farnesyl Diphosphate Synthase"/>
    <property type="match status" value="1"/>
</dbReference>
<dbReference type="RefSeq" id="WP_026849379.1">
    <property type="nucleotide sequence ID" value="NZ_CP011454.1"/>
</dbReference>
<dbReference type="InterPro" id="IPR033904">
    <property type="entry name" value="Trans_IPPS_HH"/>
</dbReference>
<name>A0A143BI06_9BACT</name>
<sequence length="353" mass="39362">MSLPAPVYDALSRRDAARFCEAILPAVSRTFALGIKVLPGDLGQAVLDAYLLCRIADTVEDAPGIDPQVKAALFDDFLAAFDDPTALARFNEGVQLLTGDEAHLTLTQNTPLVFAHFQQLPPNTQALVRKWVAEMAVGMRKFVLLYPNGIRIQTIDEYKEYCYYVAGTVGYMLTDLWHEHSPSIGSKRYEILRERCRAFAEALQTVNILKDVAIDAEKENSVYVPEELLRAHGSSQSSILAPELIARNREALSQLIKLAWHDLEEALVYLLDIPRRAVSIRLFCILPLLLAYATLRDLVKSNAMLTPGGSVKITRREVKSLLMTGSMLVMSNAGVRWLVARVRRRSFELAFAG</sequence>
<dbReference type="SFLD" id="SFLDS00005">
    <property type="entry name" value="Isoprenoid_Synthase_Type_I"/>
    <property type="match status" value="1"/>
</dbReference>
<dbReference type="InterPro" id="IPR044844">
    <property type="entry name" value="Trans_IPPS_euk-type"/>
</dbReference>
<dbReference type="eggNOG" id="COG1562">
    <property type="taxonomic scope" value="Bacteria"/>
</dbReference>
<organism evidence="2 3">
    <name type="scientific">Gemmatimonas phototrophica</name>
    <dbReference type="NCBI Taxonomy" id="1379270"/>
    <lineage>
        <taxon>Bacteria</taxon>
        <taxon>Pseudomonadati</taxon>
        <taxon>Gemmatimonadota</taxon>
        <taxon>Gemmatimonadia</taxon>
        <taxon>Gemmatimonadales</taxon>
        <taxon>Gemmatimonadaceae</taxon>
        <taxon>Gemmatimonas</taxon>
    </lineage>
</organism>
<dbReference type="SFLD" id="SFLDG01018">
    <property type="entry name" value="Squalene/Phytoene_Synthase_Lik"/>
    <property type="match status" value="1"/>
</dbReference>
<dbReference type="EMBL" id="CP011454">
    <property type="protein sequence ID" value="AMW04090.1"/>
    <property type="molecule type" value="Genomic_DNA"/>
</dbReference>
<keyword evidence="1 2" id="KW-0808">Transferase</keyword>
<keyword evidence="3" id="KW-1185">Reference proteome</keyword>
<dbReference type="CDD" id="cd00683">
    <property type="entry name" value="Trans_IPPS_HH"/>
    <property type="match status" value="1"/>
</dbReference>
<dbReference type="PROSITE" id="PS01044">
    <property type="entry name" value="SQUALEN_PHYTOEN_SYN_1"/>
    <property type="match status" value="1"/>
</dbReference>
<dbReference type="PANTHER" id="PTHR11626">
    <property type="entry name" value="FARNESYL-DIPHOSPHATE FARNESYLTRANSFERASE"/>
    <property type="match status" value="1"/>
</dbReference>
<dbReference type="InterPro" id="IPR002060">
    <property type="entry name" value="Squ/phyt_synthse"/>
</dbReference>
<dbReference type="KEGG" id="gph:GEMMAAP_03045"/>
<dbReference type="STRING" id="1379270.GEMMAAP_03045"/>
<proteinExistence type="predicted"/>
<reference evidence="2 3" key="1">
    <citation type="journal article" date="2014" name="Proc. Natl. Acad. Sci. U.S.A.">
        <title>Functional type 2 photosynthetic reaction centers found in the rare bacterial phylum Gemmatimonadetes.</title>
        <authorList>
            <person name="Zeng Y."/>
            <person name="Feng F."/>
            <person name="Medova H."/>
            <person name="Dean J."/>
            <person name="Koblizek M."/>
        </authorList>
    </citation>
    <scope>NUCLEOTIDE SEQUENCE [LARGE SCALE GENOMIC DNA]</scope>
    <source>
        <strain evidence="2 3">AP64</strain>
    </source>
</reference>
<dbReference type="GO" id="GO:0045338">
    <property type="term" value="P:farnesyl diphosphate metabolic process"/>
    <property type="evidence" value="ECO:0007669"/>
    <property type="project" value="InterPro"/>
</dbReference>